<proteinExistence type="predicted"/>
<reference evidence="1 2" key="1">
    <citation type="submission" date="2017-06" db="EMBL/GenBank/DDBJ databases">
        <title>Draft Genome Sequence of Bacillus sp Strain 36R Isolated from saline sediment at Atanasia, Sonora, Mexico.</title>
        <authorList>
            <person name="Sanchez Diaz R."/>
            <person name="Quiroz Macias M.E."/>
            <person name="Ibarra Gamez J.C."/>
            <person name="Enciso Ibarra J."/>
            <person name="Gomez Gil B."/>
            <person name="Galaviz Silva L."/>
        </authorList>
    </citation>
    <scope>NUCLEOTIDE SEQUENCE [LARGE SCALE GENOMIC DNA]</scope>
    <source>
        <strain evidence="1 2">36R_ATNSAL</strain>
    </source>
</reference>
<dbReference type="Proteomes" id="UP000228754">
    <property type="component" value="Unassembled WGS sequence"/>
</dbReference>
<dbReference type="EMBL" id="NKHG01000121">
    <property type="protein sequence ID" value="PCK18147.1"/>
    <property type="molecule type" value="Genomic_DNA"/>
</dbReference>
<accession>A0A2A5IMG2</accession>
<protein>
    <submittedName>
        <fullName evidence="1">Uncharacterized protein</fullName>
    </submittedName>
</protein>
<sequence>MNNRISKIESLEAVGTWTLATLGEKQTKKNYKRDIKKRRRTIEKRMTESVINEYKKEGL</sequence>
<evidence type="ECO:0000313" key="2">
    <source>
        <dbReference type="Proteomes" id="UP000228754"/>
    </source>
</evidence>
<comment type="caution">
    <text evidence="1">The sequence shown here is derived from an EMBL/GenBank/DDBJ whole genome shotgun (WGS) entry which is preliminary data.</text>
</comment>
<gene>
    <name evidence="1" type="ORF">CEY02_19240</name>
</gene>
<dbReference type="AlphaFoldDB" id="A0A2A5IMG2"/>
<organism evidence="1 2">
    <name type="scientific">Bacillus pumilus</name>
    <name type="common">Bacillus mesentericus</name>
    <dbReference type="NCBI Taxonomy" id="1408"/>
    <lineage>
        <taxon>Bacteria</taxon>
        <taxon>Bacillati</taxon>
        <taxon>Bacillota</taxon>
        <taxon>Bacilli</taxon>
        <taxon>Bacillales</taxon>
        <taxon>Bacillaceae</taxon>
        <taxon>Bacillus</taxon>
    </lineage>
</organism>
<name>A0A2A5IMG2_BACPU</name>
<evidence type="ECO:0000313" key="1">
    <source>
        <dbReference type="EMBL" id="PCK18147.1"/>
    </source>
</evidence>